<dbReference type="AlphaFoldDB" id="A0A0K6G6R8"/>
<proteinExistence type="predicted"/>
<accession>A0A0K6G6R8</accession>
<sequence length="523" mass="58976">MATVTSLGEPPTRKGRDQPCDFINTLPNETLARIFILGKEGERYNDYINGHGCQRRSSKSNIPFQTRVAQICRRWRAIVIGMPELWNHIEVRSQKTFDHTLLSLQRAGPRNLLEIEIDFRNHIIPPTIDYWVVDELDNYHGPDMEHQVRLVNAALDYLVSNGGEPSRWAELAFWAKSFEPIIATVDFLAGYTLNSLRSLLLVNCNEYVASSWVEAMANSQVGRLFPQDPPPLLHSAKLINLPSTLVFGRDDLNMTSISNLTYLSLKWSKLESLPPLESCRLLFNHNRQLETLFLSLSEVGGTIPFADMRDMQVNLPCLRRFSFQMPESQTWAVCFIQMLDAPGLESLILFCDAHSAKVDPIAYYIAYGIPDAIREAHIQLGNPVPYCPIYPALKHIALITYFGGQKALHALLSSLIHITDLDWAPGYYTPKLLDAVFAEPGVCPNLKRLRIKGVSEAELSHTVDIILKSGAPLKTVQVQAQTWRAYGSKLTERFFGPGRRPQLEVIGPYPVGDLEGEESDFDE</sequence>
<evidence type="ECO:0000313" key="2">
    <source>
        <dbReference type="Proteomes" id="UP000044841"/>
    </source>
</evidence>
<dbReference type="Proteomes" id="UP000044841">
    <property type="component" value="Unassembled WGS sequence"/>
</dbReference>
<dbReference type="Gene3D" id="3.80.10.10">
    <property type="entry name" value="Ribonuclease Inhibitor"/>
    <property type="match status" value="1"/>
</dbReference>
<dbReference type="SUPFAM" id="SSF52047">
    <property type="entry name" value="RNI-like"/>
    <property type="match status" value="1"/>
</dbReference>
<dbReference type="Gene3D" id="1.20.1280.50">
    <property type="match status" value="1"/>
</dbReference>
<gene>
    <name evidence="1" type="ORF">RSOLAG22IIIB_11149</name>
</gene>
<name>A0A0K6G6R8_9AGAM</name>
<dbReference type="EMBL" id="CYGV01001433">
    <property type="protein sequence ID" value="CUA74323.1"/>
    <property type="molecule type" value="Genomic_DNA"/>
</dbReference>
<reference evidence="1 2" key="1">
    <citation type="submission" date="2015-07" db="EMBL/GenBank/DDBJ databases">
        <authorList>
            <person name="Noorani M."/>
        </authorList>
    </citation>
    <scope>NUCLEOTIDE SEQUENCE [LARGE SCALE GENOMIC DNA]</scope>
    <source>
        <strain evidence="1">BBA 69670</strain>
    </source>
</reference>
<keyword evidence="2" id="KW-1185">Reference proteome</keyword>
<evidence type="ECO:0000313" key="1">
    <source>
        <dbReference type="EMBL" id="CUA74323.1"/>
    </source>
</evidence>
<organism evidence="1 2">
    <name type="scientific">Rhizoctonia solani</name>
    <dbReference type="NCBI Taxonomy" id="456999"/>
    <lineage>
        <taxon>Eukaryota</taxon>
        <taxon>Fungi</taxon>
        <taxon>Dikarya</taxon>
        <taxon>Basidiomycota</taxon>
        <taxon>Agaricomycotina</taxon>
        <taxon>Agaricomycetes</taxon>
        <taxon>Cantharellales</taxon>
        <taxon>Ceratobasidiaceae</taxon>
        <taxon>Rhizoctonia</taxon>
    </lineage>
</organism>
<protein>
    <submittedName>
        <fullName evidence="1">Protein Ycf2 (Chloroplast) [Huperzia lucidula]</fullName>
    </submittedName>
</protein>
<dbReference type="InterPro" id="IPR032675">
    <property type="entry name" value="LRR_dom_sf"/>
</dbReference>